<reference evidence="2" key="1">
    <citation type="journal article" date="2015" name="Nature">
        <title>Complex archaea that bridge the gap between prokaryotes and eukaryotes.</title>
        <authorList>
            <person name="Spang A."/>
            <person name="Saw J.H."/>
            <person name="Jorgensen S.L."/>
            <person name="Zaremba-Niedzwiedzka K."/>
            <person name="Martijn J."/>
            <person name="Lind A.E."/>
            <person name="van Eijk R."/>
            <person name="Schleper C."/>
            <person name="Guy L."/>
            <person name="Ettema T.J."/>
        </authorList>
    </citation>
    <scope>NUCLEOTIDE SEQUENCE</scope>
</reference>
<protein>
    <recommendedName>
        <fullName evidence="1">Cupin type-2 domain-containing protein</fullName>
    </recommendedName>
</protein>
<evidence type="ECO:0000259" key="1">
    <source>
        <dbReference type="Pfam" id="PF07883"/>
    </source>
</evidence>
<dbReference type="SUPFAM" id="SSF51182">
    <property type="entry name" value="RmlC-like cupins"/>
    <property type="match status" value="1"/>
</dbReference>
<dbReference type="Gene3D" id="2.60.120.10">
    <property type="entry name" value="Jelly Rolls"/>
    <property type="match status" value="1"/>
</dbReference>
<dbReference type="InterPro" id="IPR011051">
    <property type="entry name" value="RmlC_Cupin_sf"/>
</dbReference>
<sequence length="43" mass="4903">GEGKEEKVEKGDVIYIPPNEKHAIDKVGKDNFVFICIIPYLKK</sequence>
<dbReference type="InterPro" id="IPR014710">
    <property type="entry name" value="RmlC-like_jellyroll"/>
</dbReference>
<feature type="domain" description="Cupin type-2" evidence="1">
    <location>
        <begin position="2"/>
        <end position="37"/>
    </location>
</feature>
<evidence type="ECO:0000313" key="2">
    <source>
        <dbReference type="EMBL" id="KKM07093.1"/>
    </source>
</evidence>
<organism evidence="2">
    <name type="scientific">marine sediment metagenome</name>
    <dbReference type="NCBI Taxonomy" id="412755"/>
    <lineage>
        <taxon>unclassified sequences</taxon>
        <taxon>metagenomes</taxon>
        <taxon>ecological metagenomes</taxon>
    </lineage>
</organism>
<dbReference type="Pfam" id="PF07883">
    <property type="entry name" value="Cupin_2"/>
    <property type="match status" value="1"/>
</dbReference>
<dbReference type="InterPro" id="IPR013096">
    <property type="entry name" value="Cupin_2"/>
</dbReference>
<proteinExistence type="predicted"/>
<dbReference type="EMBL" id="LAZR01015848">
    <property type="protein sequence ID" value="KKM07093.1"/>
    <property type="molecule type" value="Genomic_DNA"/>
</dbReference>
<dbReference type="AlphaFoldDB" id="A0A0F9K7D7"/>
<accession>A0A0F9K7D7</accession>
<gene>
    <name evidence="2" type="ORF">LCGC14_1737370</name>
</gene>
<name>A0A0F9K7D7_9ZZZZ</name>
<feature type="non-terminal residue" evidence="2">
    <location>
        <position position="1"/>
    </location>
</feature>
<comment type="caution">
    <text evidence="2">The sequence shown here is derived from an EMBL/GenBank/DDBJ whole genome shotgun (WGS) entry which is preliminary data.</text>
</comment>